<gene>
    <name evidence="2" type="ORF">K466DRAFT_531117</name>
</gene>
<evidence type="ECO:0000256" key="1">
    <source>
        <dbReference type="SAM" id="SignalP"/>
    </source>
</evidence>
<dbReference type="EMBL" id="ML211538">
    <property type="protein sequence ID" value="TFK81957.1"/>
    <property type="molecule type" value="Genomic_DNA"/>
</dbReference>
<sequence length="156" mass="15559">MMSRFVVFFFAFLSLLAGSQIYAAPTNEIVARQIGNIQCNINRLQIVTGLAKLQGTLGSLIGEVSSDSAALAGVQSAASSVTGAEAAIGVIAKALLTGQAAPAAARDQVGANLTAAHDALAAITSTDPTASATLQKALTQLNDAATAGDGVVANCK</sequence>
<keyword evidence="3" id="KW-1185">Reference proteome</keyword>
<proteinExistence type="predicted"/>
<feature type="chain" id="PRO_5022970099" description="Hydrophobic surface binding protein" evidence="1">
    <location>
        <begin position="24"/>
        <end position="156"/>
    </location>
</feature>
<accession>A0A5C3NZJ6</accession>
<protein>
    <recommendedName>
        <fullName evidence="4">Hydrophobic surface binding protein</fullName>
    </recommendedName>
</protein>
<organism evidence="2 3">
    <name type="scientific">Polyporus arcularius HHB13444</name>
    <dbReference type="NCBI Taxonomy" id="1314778"/>
    <lineage>
        <taxon>Eukaryota</taxon>
        <taxon>Fungi</taxon>
        <taxon>Dikarya</taxon>
        <taxon>Basidiomycota</taxon>
        <taxon>Agaricomycotina</taxon>
        <taxon>Agaricomycetes</taxon>
        <taxon>Polyporales</taxon>
        <taxon>Polyporaceae</taxon>
        <taxon>Polyporus</taxon>
    </lineage>
</organism>
<evidence type="ECO:0008006" key="4">
    <source>
        <dbReference type="Google" id="ProtNLM"/>
    </source>
</evidence>
<dbReference type="AlphaFoldDB" id="A0A5C3NZJ6"/>
<reference evidence="2 3" key="1">
    <citation type="journal article" date="2019" name="Nat. Ecol. Evol.">
        <title>Megaphylogeny resolves global patterns of mushroom evolution.</title>
        <authorList>
            <person name="Varga T."/>
            <person name="Krizsan K."/>
            <person name="Foldi C."/>
            <person name="Dima B."/>
            <person name="Sanchez-Garcia M."/>
            <person name="Sanchez-Ramirez S."/>
            <person name="Szollosi G.J."/>
            <person name="Szarkandi J.G."/>
            <person name="Papp V."/>
            <person name="Albert L."/>
            <person name="Andreopoulos W."/>
            <person name="Angelini C."/>
            <person name="Antonin V."/>
            <person name="Barry K.W."/>
            <person name="Bougher N.L."/>
            <person name="Buchanan P."/>
            <person name="Buyck B."/>
            <person name="Bense V."/>
            <person name="Catcheside P."/>
            <person name="Chovatia M."/>
            <person name="Cooper J."/>
            <person name="Damon W."/>
            <person name="Desjardin D."/>
            <person name="Finy P."/>
            <person name="Geml J."/>
            <person name="Haridas S."/>
            <person name="Hughes K."/>
            <person name="Justo A."/>
            <person name="Karasinski D."/>
            <person name="Kautmanova I."/>
            <person name="Kiss B."/>
            <person name="Kocsube S."/>
            <person name="Kotiranta H."/>
            <person name="LaButti K.M."/>
            <person name="Lechner B.E."/>
            <person name="Liimatainen K."/>
            <person name="Lipzen A."/>
            <person name="Lukacs Z."/>
            <person name="Mihaltcheva S."/>
            <person name="Morgado L.N."/>
            <person name="Niskanen T."/>
            <person name="Noordeloos M.E."/>
            <person name="Ohm R.A."/>
            <person name="Ortiz-Santana B."/>
            <person name="Ovrebo C."/>
            <person name="Racz N."/>
            <person name="Riley R."/>
            <person name="Savchenko A."/>
            <person name="Shiryaev A."/>
            <person name="Soop K."/>
            <person name="Spirin V."/>
            <person name="Szebenyi C."/>
            <person name="Tomsovsky M."/>
            <person name="Tulloss R.E."/>
            <person name="Uehling J."/>
            <person name="Grigoriev I.V."/>
            <person name="Vagvolgyi C."/>
            <person name="Papp T."/>
            <person name="Martin F.M."/>
            <person name="Miettinen O."/>
            <person name="Hibbett D.S."/>
            <person name="Nagy L.G."/>
        </authorList>
    </citation>
    <scope>NUCLEOTIDE SEQUENCE [LARGE SCALE GENOMIC DNA]</scope>
    <source>
        <strain evidence="2 3">HHB13444</strain>
    </source>
</reference>
<evidence type="ECO:0000313" key="2">
    <source>
        <dbReference type="EMBL" id="TFK81957.1"/>
    </source>
</evidence>
<name>A0A5C3NZJ6_9APHY</name>
<dbReference type="InParanoid" id="A0A5C3NZJ6"/>
<dbReference type="STRING" id="1314778.A0A5C3NZJ6"/>
<keyword evidence="1" id="KW-0732">Signal</keyword>
<evidence type="ECO:0000313" key="3">
    <source>
        <dbReference type="Proteomes" id="UP000308197"/>
    </source>
</evidence>
<feature type="signal peptide" evidence="1">
    <location>
        <begin position="1"/>
        <end position="23"/>
    </location>
</feature>
<dbReference type="Proteomes" id="UP000308197">
    <property type="component" value="Unassembled WGS sequence"/>
</dbReference>